<feature type="signal peptide" evidence="1">
    <location>
        <begin position="1"/>
        <end position="19"/>
    </location>
</feature>
<dbReference type="Proteomes" id="UP001321473">
    <property type="component" value="Unassembled WGS sequence"/>
</dbReference>
<evidence type="ECO:0000313" key="2">
    <source>
        <dbReference type="EMBL" id="KAK8759837.1"/>
    </source>
</evidence>
<organism evidence="2 3">
    <name type="scientific">Amblyomma americanum</name>
    <name type="common">Lone star tick</name>
    <dbReference type="NCBI Taxonomy" id="6943"/>
    <lineage>
        <taxon>Eukaryota</taxon>
        <taxon>Metazoa</taxon>
        <taxon>Ecdysozoa</taxon>
        <taxon>Arthropoda</taxon>
        <taxon>Chelicerata</taxon>
        <taxon>Arachnida</taxon>
        <taxon>Acari</taxon>
        <taxon>Parasitiformes</taxon>
        <taxon>Ixodida</taxon>
        <taxon>Ixodoidea</taxon>
        <taxon>Ixodidae</taxon>
        <taxon>Amblyomminae</taxon>
        <taxon>Amblyomma</taxon>
    </lineage>
</organism>
<evidence type="ECO:0000256" key="1">
    <source>
        <dbReference type="SAM" id="SignalP"/>
    </source>
</evidence>
<sequence length="95" mass="10549">MRFVVFSFALCMLAGLATAINKRPNKLPPWNPLPGFPSPYPAGNPHAERATTAGAKTRKRVLRMVSIYLLSFFFTGRRRSPSPLERSDHSGSFGK</sequence>
<name>A0AAQ4DBJ7_AMBAM</name>
<feature type="chain" id="PRO_5042980519" description="Secreted protein" evidence="1">
    <location>
        <begin position="20"/>
        <end position="95"/>
    </location>
</feature>
<keyword evidence="1" id="KW-0732">Signal</keyword>
<dbReference type="EMBL" id="JARKHS020032533">
    <property type="protein sequence ID" value="KAK8759837.1"/>
    <property type="molecule type" value="Genomic_DNA"/>
</dbReference>
<gene>
    <name evidence="2" type="ORF">V5799_028896</name>
</gene>
<accession>A0AAQ4DBJ7</accession>
<proteinExistence type="predicted"/>
<evidence type="ECO:0000313" key="3">
    <source>
        <dbReference type="Proteomes" id="UP001321473"/>
    </source>
</evidence>
<comment type="caution">
    <text evidence="2">The sequence shown here is derived from an EMBL/GenBank/DDBJ whole genome shotgun (WGS) entry which is preliminary data.</text>
</comment>
<keyword evidence="3" id="KW-1185">Reference proteome</keyword>
<protein>
    <recommendedName>
        <fullName evidence="4">Secreted protein</fullName>
    </recommendedName>
</protein>
<reference evidence="2 3" key="1">
    <citation type="journal article" date="2023" name="Arcadia Sci">
        <title>De novo assembly of a long-read Amblyomma americanum tick genome.</title>
        <authorList>
            <person name="Chou S."/>
            <person name="Poskanzer K.E."/>
            <person name="Rollins M."/>
            <person name="Thuy-Boun P.S."/>
        </authorList>
    </citation>
    <scope>NUCLEOTIDE SEQUENCE [LARGE SCALE GENOMIC DNA]</scope>
    <source>
        <strain evidence="2">F_SG_1</strain>
        <tissue evidence="2">Salivary glands</tissue>
    </source>
</reference>
<dbReference type="AlphaFoldDB" id="A0AAQ4DBJ7"/>
<evidence type="ECO:0008006" key="4">
    <source>
        <dbReference type="Google" id="ProtNLM"/>
    </source>
</evidence>